<dbReference type="Pfam" id="PF00069">
    <property type="entry name" value="Pkinase"/>
    <property type="match status" value="1"/>
</dbReference>
<accession>A0A5B9W820</accession>
<keyword evidence="3 8" id="KW-0418">Kinase</keyword>
<dbReference type="GO" id="GO:0005524">
    <property type="term" value="F:ATP binding"/>
    <property type="evidence" value="ECO:0007669"/>
    <property type="project" value="UniProtKB-UniRule"/>
</dbReference>
<dbReference type="EMBL" id="CP042997">
    <property type="protein sequence ID" value="QEH36151.1"/>
    <property type="molecule type" value="Genomic_DNA"/>
</dbReference>
<dbReference type="PROSITE" id="PS00108">
    <property type="entry name" value="PROTEIN_KINASE_ST"/>
    <property type="match status" value="1"/>
</dbReference>
<keyword evidence="9" id="KW-1185">Reference proteome</keyword>
<dbReference type="RefSeq" id="WP_148595866.1">
    <property type="nucleotide sequence ID" value="NZ_CP042997.1"/>
</dbReference>
<dbReference type="AlphaFoldDB" id="A0A5B9W820"/>
<evidence type="ECO:0000256" key="5">
    <source>
        <dbReference type="PROSITE-ProRule" id="PRU10141"/>
    </source>
</evidence>
<feature type="binding site" evidence="5">
    <location>
        <position position="141"/>
    </location>
    <ligand>
        <name>ATP</name>
        <dbReference type="ChEBI" id="CHEBI:30616"/>
    </ligand>
</feature>
<dbReference type="PANTHER" id="PTHR43289">
    <property type="entry name" value="MITOGEN-ACTIVATED PROTEIN KINASE KINASE KINASE 20-RELATED"/>
    <property type="match status" value="1"/>
</dbReference>
<proteinExistence type="predicted"/>
<dbReference type="InterPro" id="IPR000719">
    <property type="entry name" value="Prot_kinase_dom"/>
</dbReference>
<dbReference type="SUPFAM" id="SSF56112">
    <property type="entry name" value="Protein kinase-like (PK-like)"/>
    <property type="match status" value="1"/>
</dbReference>
<reference evidence="8 9" key="1">
    <citation type="submission" date="2019-08" db="EMBL/GenBank/DDBJ databases">
        <title>Deep-cultivation of Planctomycetes and their phenomic and genomic characterization uncovers novel biology.</title>
        <authorList>
            <person name="Wiegand S."/>
            <person name="Jogler M."/>
            <person name="Boedeker C."/>
            <person name="Pinto D."/>
            <person name="Vollmers J."/>
            <person name="Rivas-Marin E."/>
            <person name="Kohn T."/>
            <person name="Peeters S.H."/>
            <person name="Heuer A."/>
            <person name="Rast P."/>
            <person name="Oberbeckmann S."/>
            <person name="Bunk B."/>
            <person name="Jeske O."/>
            <person name="Meyerdierks A."/>
            <person name="Storesund J.E."/>
            <person name="Kallscheuer N."/>
            <person name="Luecker S."/>
            <person name="Lage O.M."/>
            <person name="Pohl T."/>
            <person name="Merkel B.J."/>
            <person name="Hornburger P."/>
            <person name="Mueller R.-W."/>
            <person name="Bruemmer F."/>
            <person name="Labrenz M."/>
            <person name="Spormann A.M."/>
            <person name="Op den Camp H."/>
            <person name="Overmann J."/>
            <person name="Amann R."/>
            <person name="Jetten M.S.M."/>
            <person name="Mascher T."/>
            <person name="Medema M.H."/>
            <person name="Devos D.P."/>
            <person name="Kaster A.-K."/>
            <person name="Ovreas L."/>
            <person name="Rohde M."/>
            <person name="Galperin M.Y."/>
            <person name="Jogler C."/>
        </authorList>
    </citation>
    <scope>NUCLEOTIDE SEQUENCE [LARGE SCALE GENOMIC DNA]</scope>
    <source>
        <strain evidence="8 9">OJF2</strain>
    </source>
</reference>
<evidence type="ECO:0000259" key="6">
    <source>
        <dbReference type="PROSITE" id="PS50011"/>
    </source>
</evidence>
<evidence type="ECO:0000313" key="9">
    <source>
        <dbReference type="Proteomes" id="UP000324233"/>
    </source>
</evidence>
<dbReference type="PROSITE" id="PS00107">
    <property type="entry name" value="PROTEIN_KINASE_ATP"/>
    <property type="match status" value="1"/>
</dbReference>
<organism evidence="8 9">
    <name type="scientific">Aquisphaera giovannonii</name>
    <dbReference type="NCBI Taxonomy" id="406548"/>
    <lineage>
        <taxon>Bacteria</taxon>
        <taxon>Pseudomonadati</taxon>
        <taxon>Planctomycetota</taxon>
        <taxon>Planctomycetia</taxon>
        <taxon>Isosphaerales</taxon>
        <taxon>Isosphaeraceae</taxon>
        <taxon>Aquisphaera</taxon>
    </lineage>
</organism>
<dbReference type="Gene3D" id="3.30.200.20">
    <property type="entry name" value="Phosphorylase Kinase, domain 1"/>
    <property type="match status" value="1"/>
</dbReference>
<dbReference type="KEGG" id="agv:OJF2_47110"/>
<dbReference type="InterPro" id="IPR002589">
    <property type="entry name" value="Macro_dom"/>
</dbReference>
<dbReference type="OrthoDB" id="6111975at2"/>
<keyword evidence="1 8" id="KW-0808">Transferase</keyword>
<dbReference type="InterPro" id="IPR017441">
    <property type="entry name" value="Protein_kinase_ATP_BS"/>
</dbReference>
<dbReference type="EC" id="2.7.11.1" evidence="8"/>
<dbReference type="SMART" id="SM00220">
    <property type="entry name" value="S_TKc"/>
    <property type="match status" value="1"/>
</dbReference>
<evidence type="ECO:0000313" key="8">
    <source>
        <dbReference type="EMBL" id="QEH36151.1"/>
    </source>
</evidence>
<dbReference type="PANTHER" id="PTHR43289:SF6">
    <property type="entry name" value="SERINE_THREONINE-PROTEIN KINASE NEKL-3"/>
    <property type="match status" value="1"/>
</dbReference>
<evidence type="ECO:0000256" key="2">
    <source>
        <dbReference type="ARBA" id="ARBA00022741"/>
    </source>
</evidence>
<evidence type="ECO:0000256" key="3">
    <source>
        <dbReference type="ARBA" id="ARBA00022777"/>
    </source>
</evidence>
<dbReference type="CDD" id="cd14014">
    <property type="entry name" value="STKc_PknB_like"/>
    <property type="match status" value="1"/>
</dbReference>
<keyword evidence="4 5" id="KW-0067">ATP-binding</keyword>
<dbReference type="SUPFAM" id="SSF52949">
    <property type="entry name" value="Macro domain-like"/>
    <property type="match status" value="1"/>
</dbReference>
<feature type="domain" description="Protein kinase" evidence="6">
    <location>
        <begin position="112"/>
        <end position="375"/>
    </location>
</feature>
<keyword evidence="2 5" id="KW-0547">Nucleotide-binding</keyword>
<dbReference type="SMART" id="SM00506">
    <property type="entry name" value="A1pp"/>
    <property type="match status" value="1"/>
</dbReference>
<sequence>METPTPVDRSRIDALVDLFATTWREGEPPRLELFLSQVPPGPGRDELLLALLEIEIRHRRAAGDCPRVEDYASRLPGYASTISATIDRLNTVEAAPPPPSAASVSFAELPEYEVLDVLGEGAMGVVYRARHRTLGRPAAIKVILPGRSTDRFRREATLVAAIRSPHVVAVHDFRGLADGRFALVMELVDGSDLRAVMRANGGRIPEEQAVRWMADVCEGMIAAAERGIIHRDLKPQNILIDDRRRALVADFGLARGEGVLPDVTTADTVMGTPQYMAPEQAEDPRGVDTRADIYSFGAAFYHALTGSPPFDGASAFSILCKHKSEPLASPRSRNPDISERIGAVLERCLAKAPGDRFPSFAELRRQLTTAPGPFSPWDMTEDPELLAHLERYRARRDAYLDPESDLPAEGEAHAFPGGRRVVILRGDITRQDVDAVVSSDTHRLTHNFGVSLAIGEAGGRQVVDELARYGPVRPGRAVVTSGGRLPARYVFHGVTVGITGDGIVEPSRDLIAEIMASCFYHADSLQVGTIAFPLLGTGAMGFSREICLDTMFQSLARTFLRGLGPLREARIVIFPEEAPDWGRRPAR</sequence>
<dbReference type="Gene3D" id="3.40.220.10">
    <property type="entry name" value="Leucine Aminopeptidase, subunit E, domain 1"/>
    <property type="match status" value="1"/>
</dbReference>
<dbReference type="InterPro" id="IPR008271">
    <property type="entry name" value="Ser/Thr_kinase_AS"/>
</dbReference>
<dbReference type="Gene3D" id="1.10.510.10">
    <property type="entry name" value="Transferase(Phosphotransferase) domain 1"/>
    <property type="match status" value="1"/>
</dbReference>
<dbReference type="InterPro" id="IPR011009">
    <property type="entry name" value="Kinase-like_dom_sf"/>
</dbReference>
<protein>
    <submittedName>
        <fullName evidence="8">Serine/threonine-protein kinase PknB</fullName>
        <ecNumber evidence="8">2.7.11.1</ecNumber>
    </submittedName>
</protein>
<dbReference type="PROSITE" id="PS50011">
    <property type="entry name" value="PROTEIN_KINASE_DOM"/>
    <property type="match status" value="1"/>
</dbReference>
<dbReference type="InterPro" id="IPR043472">
    <property type="entry name" value="Macro_dom-like"/>
</dbReference>
<dbReference type="PROSITE" id="PS51154">
    <property type="entry name" value="MACRO"/>
    <property type="match status" value="1"/>
</dbReference>
<name>A0A5B9W820_9BACT</name>
<dbReference type="Pfam" id="PF01661">
    <property type="entry name" value="Macro"/>
    <property type="match status" value="1"/>
</dbReference>
<evidence type="ECO:0000256" key="4">
    <source>
        <dbReference type="ARBA" id="ARBA00022840"/>
    </source>
</evidence>
<evidence type="ECO:0000256" key="1">
    <source>
        <dbReference type="ARBA" id="ARBA00022679"/>
    </source>
</evidence>
<evidence type="ECO:0000259" key="7">
    <source>
        <dbReference type="PROSITE" id="PS51154"/>
    </source>
</evidence>
<dbReference type="Proteomes" id="UP000324233">
    <property type="component" value="Chromosome"/>
</dbReference>
<dbReference type="GO" id="GO:0004674">
    <property type="term" value="F:protein serine/threonine kinase activity"/>
    <property type="evidence" value="ECO:0007669"/>
    <property type="project" value="UniProtKB-EC"/>
</dbReference>
<feature type="domain" description="Macro" evidence="7">
    <location>
        <begin position="408"/>
        <end position="587"/>
    </location>
</feature>
<gene>
    <name evidence="8" type="primary">pknB_31</name>
    <name evidence="8" type="ORF">OJF2_47110</name>
</gene>